<dbReference type="Proteomes" id="UP001277972">
    <property type="component" value="Unassembled WGS sequence"/>
</dbReference>
<organism evidence="1 2">
    <name type="scientific">Gracilibacillus pellucidus</name>
    <dbReference type="NCBI Taxonomy" id="3095368"/>
    <lineage>
        <taxon>Bacteria</taxon>
        <taxon>Bacillati</taxon>
        <taxon>Bacillota</taxon>
        <taxon>Bacilli</taxon>
        <taxon>Bacillales</taxon>
        <taxon>Bacillaceae</taxon>
        <taxon>Gracilibacillus</taxon>
    </lineage>
</organism>
<proteinExistence type="predicted"/>
<dbReference type="EMBL" id="JAWZSR010000006">
    <property type="protein sequence ID" value="MDX8046560.1"/>
    <property type="molecule type" value="Genomic_DNA"/>
</dbReference>
<keyword evidence="2" id="KW-1185">Reference proteome</keyword>
<name>A0ACC6M6F1_9BACI</name>
<evidence type="ECO:0000313" key="2">
    <source>
        <dbReference type="Proteomes" id="UP001277972"/>
    </source>
</evidence>
<sequence>MKKSVLLSIAALIMMLLLAACGGEDSENEASGSTGEEKTENTNEATDTDDSSAPVEIEFWHAMSGPHEEAINGFVDQFNEEHANITVKPVNQGGYDDLEQKIMASAKAKTLPTIAQSVTTTIPKYFANEFITPLNEFIDDEEIGLSDEELNDYVEVFRESSTWDGTYYSLPFSKSTRVLFYNKDMLAEYDLDVPETWADIRNIAETVTEGDVVGMGFENSYESEFQAILKQLGGTFIDEDTEKAEFASDEGVEAMKVIKDMIDEGIARTAGEDDYMSNPFGRGDVAMYIGSSAGIPHVASAAEGNIEWSTTTFPSTDGEAATTFAGNDIVMFDQSEDAEKEAAWKFMKFLTSPEVTAVWSMESGYLPVRYSAQETSEYQAFVDENEAYKAGPAQFDAGFFDARIEGASTVRNIVLEEFDLILLDEKSIEEGLQDAEERANEALQ</sequence>
<accession>A0ACC6M6F1</accession>
<gene>
    <name evidence="1" type="ORF">SH601_11255</name>
</gene>
<reference evidence="1" key="1">
    <citation type="submission" date="2023-11" db="EMBL/GenBank/DDBJ databases">
        <title>Gracilibacillus pellucida a moderately halophilic bacterium isolated from saline soil in Xinjiang province.</title>
        <authorList>
            <person name="Zhang Z."/>
            <person name="Tan F."/>
            <person name="Wang Y."/>
            <person name="Xia M."/>
        </authorList>
    </citation>
    <scope>NUCLEOTIDE SEQUENCE</scope>
    <source>
        <strain evidence="1">S3-1-1</strain>
    </source>
</reference>
<comment type="caution">
    <text evidence="1">The sequence shown here is derived from an EMBL/GenBank/DDBJ whole genome shotgun (WGS) entry which is preliminary data.</text>
</comment>
<protein>
    <submittedName>
        <fullName evidence="1">ABC transporter substrate-binding protein</fullName>
    </submittedName>
</protein>
<evidence type="ECO:0000313" key="1">
    <source>
        <dbReference type="EMBL" id="MDX8046560.1"/>
    </source>
</evidence>